<keyword evidence="1" id="KW-0732">Signal</keyword>
<evidence type="ECO:0000313" key="4">
    <source>
        <dbReference type="Proteomes" id="UP000006039"/>
    </source>
</evidence>
<dbReference type="EnsemblFungi" id="EJT69561">
    <property type="protein sequence ID" value="EJT69561"/>
    <property type="gene ID" value="GGTG_13179"/>
</dbReference>
<protein>
    <submittedName>
        <fullName evidence="2 3">Uncharacterized protein</fullName>
    </submittedName>
</protein>
<dbReference type="OrthoDB" id="5596743at2759"/>
<gene>
    <name evidence="3" type="primary">20353637</name>
    <name evidence="2" type="ORF">GGTG_13179</name>
</gene>
<feature type="chain" id="PRO_5015095432" evidence="1">
    <location>
        <begin position="26"/>
        <end position="247"/>
    </location>
</feature>
<dbReference type="VEuPathDB" id="FungiDB:GGTG_13179"/>
<evidence type="ECO:0000313" key="3">
    <source>
        <dbReference type="EnsemblFungi" id="EJT69561"/>
    </source>
</evidence>
<dbReference type="GeneID" id="20353637"/>
<accession>J3PI49</accession>
<reference evidence="2" key="2">
    <citation type="submission" date="2010-07" db="EMBL/GenBank/DDBJ databases">
        <authorList>
            <consortium name="The Broad Institute Genome Sequencing Platform"/>
            <consortium name="Broad Institute Genome Sequencing Center for Infectious Disease"/>
            <person name="Ma L.-J."/>
            <person name="Dead R."/>
            <person name="Young S."/>
            <person name="Zeng Q."/>
            <person name="Koehrsen M."/>
            <person name="Alvarado L."/>
            <person name="Berlin A."/>
            <person name="Chapman S.B."/>
            <person name="Chen Z."/>
            <person name="Freedman E."/>
            <person name="Gellesch M."/>
            <person name="Goldberg J."/>
            <person name="Griggs A."/>
            <person name="Gujja S."/>
            <person name="Heilman E.R."/>
            <person name="Heiman D."/>
            <person name="Hepburn T."/>
            <person name="Howarth C."/>
            <person name="Jen D."/>
            <person name="Larson L."/>
            <person name="Mehta T."/>
            <person name="Neiman D."/>
            <person name="Pearson M."/>
            <person name="Roberts A."/>
            <person name="Saif S."/>
            <person name="Shea T."/>
            <person name="Shenoy N."/>
            <person name="Sisk P."/>
            <person name="Stolte C."/>
            <person name="Sykes S."/>
            <person name="Walk T."/>
            <person name="White J."/>
            <person name="Yandava C."/>
            <person name="Haas B."/>
            <person name="Nusbaum C."/>
            <person name="Birren B."/>
        </authorList>
    </citation>
    <scope>NUCLEOTIDE SEQUENCE</scope>
    <source>
        <strain evidence="2">R3-111a-1</strain>
    </source>
</reference>
<reference evidence="3" key="4">
    <citation type="journal article" date="2015" name="G3 (Bethesda)">
        <title>Genome sequences of three phytopathogenic species of the Magnaporthaceae family of fungi.</title>
        <authorList>
            <person name="Okagaki L.H."/>
            <person name="Nunes C.C."/>
            <person name="Sailsbery J."/>
            <person name="Clay B."/>
            <person name="Brown D."/>
            <person name="John T."/>
            <person name="Oh Y."/>
            <person name="Young N."/>
            <person name="Fitzgerald M."/>
            <person name="Haas B.J."/>
            <person name="Zeng Q."/>
            <person name="Young S."/>
            <person name="Adiconis X."/>
            <person name="Fan L."/>
            <person name="Levin J.Z."/>
            <person name="Mitchell T.K."/>
            <person name="Okubara P.A."/>
            <person name="Farman M.L."/>
            <person name="Kohn L.M."/>
            <person name="Birren B."/>
            <person name="Ma L.-J."/>
            <person name="Dean R.A."/>
        </authorList>
    </citation>
    <scope>NUCLEOTIDE SEQUENCE</scope>
    <source>
        <strain evidence="3">R3-111a-1</strain>
    </source>
</reference>
<dbReference type="STRING" id="644352.J3PI49"/>
<dbReference type="eggNOG" id="ENOG502STSC">
    <property type="taxonomic scope" value="Eukaryota"/>
</dbReference>
<dbReference type="AlphaFoldDB" id="J3PI49"/>
<feature type="signal peptide" evidence="1">
    <location>
        <begin position="1"/>
        <end position="25"/>
    </location>
</feature>
<dbReference type="PROSITE" id="PS51257">
    <property type="entry name" value="PROKAR_LIPOPROTEIN"/>
    <property type="match status" value="1"/>
</dbReference>
<keyword evidence="4" id="KW-1185">Reference proteome</keyword>
<name>J3PI49_GAET3</name>
<reference evidence="4" key="1">
    <citation type="submission" date="2010-07" db="EMBL/GenBank/DDBJ databases">
        <title>The genome sequence of Gaeumannomyces graminis var. tritici strain R3-111a-1.</title>
        <authorList>
            <consortium name="The Broad Institute Genome Sequencing Platform"/>
            <person name="Ma L.-J."/>
            <person name="Dead R."/>
            <person name="Young S."/>
            <person name="Zeng Q."/>
            <person name="Koehrsen M."/>
            <person name="Alvarado L."/>
            <person name="Berlin A."/>
            <person name="Chapman S.B."/>
            <person name="Chen Z."/>
            <person name="Freedman E."/>
            <person name="Gellesch M."/>
            <person name="Goldberg J."/>
            <person name="Griggs A."/>
            <person name="Gujja S."/>
            <person name="Heilman E.R."/>
            <person name="Heiman D."/>
            <person name="Hepburn T."/>
            <person name="Howarth C."/>
            <person name="Jen D."/>
            <person name="Larson L."/>
            <person name="Mehta T."/>
            <person name="Neiman D."/>
            <person name="Pearson M."/>
            <person name="Roberts A."/>
            <person name="Saif S."/>
            <person name="Shea T."/>
            <person name="Shenoy N."/>
            <person name="Sisk P."/>
            <person name="Stolte C."/>
            <person name="Sykes S."/>
            <person name="Walk T."/>
            <person name="White J."/>
            <person name="Yandava C."/>
            <person name="Haas B."/>
            <person name="Nusbaum C."/>
            <person name="Birren B."/>
        </authorList>
    </citation>
    <scope>NUCLEOTIDE SEQUENCE [LARGE SCALE GENOMIC DNA]</scope>
    <source>
        <strain evidence="4">R3-111a-1</strain>
    </source>
</reference>
<dbReference type="Proteomes" id="UP000006039">
    <property type="component" value="Unassembled WGS sequence"/>
</dbReference>
<dbReference type="HOGENOM" id="CLU_1124601_0_0_1"/>
<proteinExistence type="predicted"/>
<evidence type="ECO:0000256" key="1">
    <source>
        <dbReference type="SAM" id="SignalP"/>
    </source>
</evidence>
<reference evidence="3" key="5">
    <citation type="submission" date="2018-04" db="UniProtKB">
        <authorList>
            <consortium name="EnsemblFungi"/>
        </authorList>
    </citation>
    <scope>IDENTIFICATION</scope>
    <source>
        <strain evidence="3">R3-111a-1</strain>
    </source>
</reference>
<reference evidence="2" key="3">
    <citation type="submission" date="2010-09" db="EMBL/GenBank/DDBJ databases">
        <title>Annotation of Gaeumannomyces graminis var. tritici R3-111a-1.</title>
        <authorList>
            <consortium name="The Broad Institute Genome Sequencing Platform"/>
            <person name="Ma L.-J."/>
            <person name="Dead R."/>
            <person name="Young S.K."/>
            <person name="Zeng Q."/>
            <person name="Gargeya S."/>
            <person name="Fitzgerald M."/>
            <person name="Haas B."/>
            <person name="Abouelleil A."/>
            <person name="Alvarado L."/>
            <person name="Arachchi H.M."/>
            <person name="Berlin A."/>
            <person name="Brown A."/>
            <person name="Chapman S.B."/>
            <person name="Chen Z."/>
            <person name="Dunbar C."/>
            <person name="Freedman E."/>
            <person name="Gearin G."/>
            <person name="Gellesch M."/>
            <person name="Goldberg J."/>
            <person name="Griggs A."/>
            <person name="Gujja S."/>
            <person name="Heiman D."/>
            <person name="Howarth C."/>
            <person name="Larson L."/>
            <person name="Lui A."/>
            <person name="MacDonald P.J.P."/>
            <person name="Mehta T."/>
            <person name="Montmayeur A."/>
            <person name="Murphy C."/>
            <person name="Neiman D."/>
            <person name="Pearson M."/>
            <person name="Priest M."/>
            <person name="Roberts A."/>
            <person name="Saif S."/>
            <person name="Shea T."/>
            <person name="Shenoy N."/>
            <person name="Sisk P."/>
            <person name="Stolte C."/>
            <person name="Sykes S."/>
            <person name="Yandava C."/>
            <person name="Wortman J."/>
            <person name="Nusbaum C."/>
            <person name="Birren B."/>
        </authorList>
    </citation>
    <scope>NUCLEOTIDE SEQUENCE</scope>
    <source>
        <strain evidence="2">R3-111a-1</strain>
    </source>
</reference>
<sequence length="247" mass="25310">MRFTVETALGMLATATVAVAGSCNANNCARAVTGTRDKIPSLETRRVDCSAFMLATLTPATVTTTTTISVTVSKSTTSTTTTTTTTTSTTTTGILDPRQVTQVPSLVPAYASACPDAAAYSSACSCWGVTGRTTTAGAPSATASTTATETTTVTVAATATATAVQVAKVCALPAAPCDLPRPDKCCTLTCCRLVGQTQARCTDDQGSCFSSGPSKRWVLLRSEPVAAEGASWSRMRPDGTLEVHKAE</sequence>
<dbReference type="EMBL" id="GL385404">
    <property type="protein sequence ID" value="EJT69561.1"/>
    <property type="molecule type" value="Genomic_DNA"/>
</dbReference>
<organism evidence="2">
    <name type="scientific">Gaeumannomyces tritici (strain R3-111a-1)</name>
    <name type="common">Wheat and barley take-all root rot fungus</name>
    <name type="synonym">Gaeumannomyces graminis var. tritici</name>
    <dbReference type="NCBI Taxonomy" id="644352"/>
    <lineage>
        <taxon>Eukaryota</taxon>
        <taxon>Fungi</taxon>
        <taxon>Dikarya</taxon>
        <taxon>Ascomycota</taxon>
        <taxon>Pezizomycotina</taxon>
        <taxon>Sordariomycetes</taxon>
        <taxon>Sordariomycetidae</taxon>
        <taxon>Magnaporthales</taxon>
        <taxon>Magnaporthaceae</taxon>
        <taxon>Gaeumannomyces</taxon>
    </lineage>
</organism>
<evidence type="ECO:0000313" key="2">
    <source>
        <dbReference type="EMBL" id="EJT69561.1"/>
    </source>
</evidence>
<dbReference type="RefSeq" id="XP_009229346.1">
    <property type="nucleotide sequence ID" value="XM_009231082.1"/>
</dbReference>